<dbReference type="Proteomes" id="UP001460679">
    <property type="component" value="Chromosome"/>
</dbReference>
<feature type="binding site" evidence="6">
    <location>
        <position position="146"/>
    </location>
    <ligand>
        <name>S-adenosyl-L-methionine</name>
        <dbReference type="ChEBI" id="CHEBI:59789"/>
    </ligand>
</feature>
<dbReference type="EMBL" id="CP148066">
    <property type="protein sequence ID" value="WXL28345.1"/>
    <property type="molecule type" value="Genomic_DNA"/>
</dbReference>
<feature type="binding site" evidence="6">
    <location>
        <position position="80"/>
    </location>
    <ligand>
        <name>S-adenosyl-L-methionine</name>
        <dbReference type="ChEBI" id="CHEBI:59789"/>
    </ligand>
</feature>
<evidence type="ECO:0000256" key="6">
    <source>
        <dbReference type="HAMAP-Rule" id="MF_00074"/>
    </source>
</evidence>
<name>A0ABZ2RPJ6_9BACT</name>
<evidence type="ECO:0000256" key="4">
    <source>
        <dbReference type="ARBA" id="ARBA00022679"/>
    </source>
</evidence>
<evidence type="ECO:0000256" key="2">
    <source>
        <dbReference type="ARBA" id="ARBA00022552"/>
    </source>
</evidence>
<reference evidence="7" key="1">
    <citation type="submission" date="2024-03" db="EMBL/GenBank/DDBJ databases">
        <title>Complete genome sequence of Mycoplasma gypis type strain B1/T1.</title>
        <authorList>
            <person name="Spergser J."/>
        </authorList>
    </citation>
    <scope>NUCLEOTIDE SEQUENCE [LARGE SCALE GENOMIC DNA]</scope>
    <source>
        <strain evidence="7">B1/T1</strain>
    </source>
</reference>
<keyword evidence="4 6" id="KW-0808">Transferase</keyword>
<dbReference type="EC" id="2.1.1.-" evidence="6"/>
<dbReference type="RefSeq" id="WP_205499398.1">
    <property type="nucleotide sequence ID" value="NZ_CP148066.1"/>
</dbReference>
<dbReference type="PANTHER" id="PTHR31760:SF0">
    <property type="entry name" value="S-ADENOSYL-L-METHIONINE-DEPENDENT METHYLTRANSFERASES SUPERFAMILY PROTEIN"/>
    <property type="match status" value="1"/>
</dbReference>
<dbReference type="PANTHER" id="PTHR31760">
    <property type="entry name" value="S-ADENOSYL-L-METHIONINE-DEPENDENT METHYLTRANSFERASES SUPERFAMILY PROTEIN"/>
    <property type="match status" value="1"/>
</dbReference>
<keyword evidence="8" id="KW-1185">Reference proteome</keyword>
<keyword evidence="1 6" id="KW-0963">Cytoplasm</keyword>
<comment type="subcellular location">
    <subcellularLocation>
        <location evidence="6">Cytoplasm</location>
    </subcellularLocation>
</comment>
<evidence type="ECO:0000313" key="8">
    <source>
        <dbReference type="Proteomes" id="UP001460679"/>
    </source>
</evidence>
<comment type="caution">
    <text evidence="6">Lacks conserved residue(s) required for the propagation of feature annotation.</text>
</comment>
<proteinExistence type="inferred from homology"/>
<dbReference type="InterPro" id="IPR029063">
    <property type="entry name" value="SAM-dependent_MTases_sf"/>
</dbReference>
<keyword evidence="3 6" id="KW-0489">Methyltransferase</keyword>
<dbReference type="PIRSF" id="PIRSF003078">
    <property type="entry name" value="GidB"/>
    <property type="match status" value="1"/>
</dbReference>
<dbReference type="SUPFAM" id="SSF53335">
    <property type="entry name" value="S-adenosyl-L-methionine-dependent methyltransferases"/>
    <property type="match status" value="1"/>
</dbReference>
<sequence>MLSKQETSTIFTSYLDDLNEKQIDLLYRYYELIEQKNKVMNLTGFTDEKLVIEGIIESILVLNEAFKLEENKKYKLVDIGAGAGFPSVPFFLVHHEQIELTIIEPLKKRCAFLQEVAQDLKLTINITNQRAEDVKFHEYFDLVTARAVMDLKKLIEVSCQLGKLNSQQVFVKGQNVEKEILESKNIVDKLGLKIENKVFNTKNIRKNNLVSVIKTHSIDKKFPRKWQEIIKDKN</sequence>
<comment type="similarity">
    <text evidence="6">Belongs to the methyltransferase superfamily. RNA methyltransferase RsmG family.</text>
</comment>
<dbReference type="HAMAP" id="MF_00074">
    <property type="entry name" value="16SrRNA_methyltr_G"/>
    <property type="match status" value="1"/>
</dbReference>
<keyword evidence="5 6" id="KW-0949">S-adenosyl-L-methionine</keyword>
<feature type="binding site" evidence="6">
    <location>
        <begin position="131"/>
        <end position="132"/>
    </location>
    <ligand>
        <name>S-adenosyl-L-methionine</name>
        <dbReference type="ChEBI" id="CHEBI:59789"/>
    </ligand>
</feature>
<dbReference type="Pfam" id="PF02527">
    <property type="entry name" value="GidB"/>
    <property type="match status" value="1"/>
</dbReference>
<evidence type="ECO:0000256" key="5">
    <source>
        <dbReference type="ARBA" id="ARBA00022691"/>
    </source>
</evidence>
<evidence type="ECO:0000313" key="7">
    <source>
        <dbReference type="EMBL" id="WXL28345.1"/>
    </source>
</evidence>
<dbReference type="InterPro" id="IPR003682">
    <property type="entry name" value="rRNA_ssu_MeTfrase_G"/>
</dbReference>
<feature type="binding site" evidence="6">
    <location>
        <position position="85"/>
    </location>
    <ligand>
        <name>S-adenosyl-L-methionine</name>
        <dbReference type="ChEBI" id="CHEBI:59789"/>
    </ligand>
</feature>
<protein>
    <recommendedName>
        <fullName evidence="6">Ribosomal RNA small subunit methyltransferase G</fullName>
        <ecNumber evidence="6">2.1.1.-</ecNumber>
    </recommendedName>
    <alternativeName>
        <fullName evidence="6">16S rRNA 7-methylguanosine methyltransferase</fullName>
        <shortName evidence="6">16S rRNA m7G methyltransferase</shortName>
    </alternativeName>
</protein>
<keyword evidence="2 6" id="KW-0698">rRNA processing</keyword>
<evidence type="ECO:0000256" key="1">
    <source>
        <dbReference type="ARBA" id="ARBA00022490"/>
    </source>
</evidence>
<dbReference type="NCBIfam" id="TIGR00138">
    <property type="entry name" value="rsmG_gidB"/>
    <property type="match status" value="1"/>
</dbReference>
<organism evidence="7 8">
    <name type="scientific">[Mycoplasma] gypis</name>
    <dbReference type="NCBI Taxonomy" id="92404"/>
    <lineage>
        <taxon>Bacteria</taxon>
        <taxon>Bacillati</taxon>
        <taxon>Mycoplasmatota</taxon>
        <taxon>Mycoplasmoidales</taxon>
        <taxon>Metamycoplasmataceae</taxon>
        <taxon>Metamycoplasma</taxon>
    </lineage>
</organism>
<dbReference type="GO" id="GO:0032259">
    <property type="term" value="P:methylation"/>
    <property type="evidence" value="ECO:0007669"/>
    <property type="project" value="UniProtKB-KW"/>
</dbReference>
<dbReference type="Gene3D" id="3.40.50.150">
    <property type="entry name" value="Vaccinia Virus protein VP39"/>
    <property type="match status" value="1"/>
</dbReference>
<comment type="function">
    <text evidence="6">Specifically methylates the N7 position of a guanine in 16S rRNA.</text>
</comment>
<dbReference type="GO" id="GO:0008168">
    <property type="term" value="F:methyltransferase activity"/>
    <property type="evidence" value="ECO:0007669"/>
    <property type="project" value="UniProtKB-KW"/>
</dbReference>
<accession>A0ABZ2RPJ6</accession>
<gene>
    <name evidence="6 7" type="primary">rsmG</name>
    <name evidence="7" type="ORF">WG616_03205</name>
</gene>
<evidence type="ECO:0000256" key="3">
    <source>
        <dbReference type="ARBA" id="ARBA00022603"/>
    </source>
</evidence>